<comment type="caution">
    <text evidence="4">The sequence shown here is derived from an EMBL/GenBank/DDBJ whole genome shotgun (WGS) entry which is preliminary data.</text>
</comment>
<accession>A0ABW5CF40</accession>
<dbReference type="PROSITE" id="PS51257">
    <property type="entry name" value="PROKAR_LIPOPROTEIN"/>
    <property type="match status" value="1"/>
</dbReference>
<feature type="region of interest" description="Disordered" evidence="2">
    <location>
        <begin position="348"/>
        <end position="370"/>
    </location>
</feature>
<evidence type="ECO:0000256" key="2">
    <source>
        <dbReference type="SAM" id="MobiDB-lite"/>
    </source>
</evidence>
<dbReference type="RefSeq" id="WP_377316971.1">
    <property type="nucleotide sequence ID" value="NZ_JBHUIY010000024.1"/>
</dbReference>
<proteinExistence type="predicted"/>
<evidence type="ECO:0008006" key="6">
    <source>
        <dbReference type="Google" id="ProtNLM"/>
    </source>
</evidence>
<keyword evidence="3" id="KW-0732">Signal</keyword>
<evidence type="ECO:0000256" key="1">
    <source>
        <dbReference type="SAM" id="Coils"/>
    </source>
</evidence>
<feature type="coiled-coil region" evidence="1">
    <location>
        <begin position="75"/>
        <end position="102"/>
    </location>
</feature>
<dbReference type="Proteomes" id="UP001597296">
    <property type="component" value="Unassembled WGS sequence"/>
</dbReference>
<feature type="chain" id="PRO_5045064770" description="Magnetosome membrane associated protein MmeA" evidence="3">
    <location>
        <begin position="24"/>
        <end position="370"/>
    </location>
</feature>
<evidence type="ECO:0000313" key="5">
    <source>
        <dbReference type="Proteomes" id="UP001597296"/>
    </source>
</evidence>
<name>A0ABW5CF40_9PROT</name>
<reference evidence="5" key="1">
    <citation type="journal article" date="2019" name="Int. J. Syst. Evol. Microbiol.">
        <title>The Global Catalogue of Microorganisms (GCM) 10K type strain sequencing project: providing services to taxonomists for standard genome sequencing and annotation.</title>
        <authorList>
            <consortium name="The Broad Institute Genomics Platform"/>
            <consortium name="The Broad Institute Genome Sequencing Center for Infectious Disease"/>
            <person name="Wu L."/>
            <person name="Ma J."/>
        </authorList>
    </citation>
    <scope>NUCLEOTIDE SEQUENCE [LARGE SCALE GENOMIC DNA]</scope>
    <source>
        <strain evidence="5">KCTC 15012</strain>
    </source>
</reference>
<evidence type="ECO:0000313" key="4">
    <source>
        <dbReference type="EMBL" id="MFD2234598.1"/>
    </source>
</evidence>
<dbReference type="EMBL" id="JBHUIY010000024">
    <property type="protein sequence ID" value="MFD2234598.1"/>
    <property type="molecule type" value="Genomic_DNA"/>
</dbReference>
<sequence>MALNKTHAVALCAALLAGGCSFAEDSLFPATDATAASKAGNRGGAPGAATAPAGGYDTLAVTPGSATGTYVGVKVAALRNDLQGLQGTLARQNQALQQIRGETVQDSQRYHGTVAAINARLQVGTTPGNPILAQQWNAAQGELDRISEDILKMNRLANEVTASSTMAGYLLESVRAARLLSGAVDEDHRQLSVLEDETNRTVVMVERLLTELTDDAARQQQYVASEKQSLNTLALGIKNGALFSGSLSSAPSIAGFVEPAAPARASYAPSEPPLVIIRFDKPNVNYEPALYAAVKSALDRRPNAVFDIVAVSPDNGNTAQQTLAAGNARRNAESVLRSLTAMNMPPNRVRLSSSTSPNASANGEVQVFVR</sequence>
<organism evidence="4 5">
    <name type="scientific">Phaeospirillum tilakii</name>
    <dbReference type="NCBI Taxonomy" id="741673"/>
    <lineage>
        <taxon>Bacteria</taxon>
        <taxon>Pseudomonadati</taxon>
        <taxon>Pseudomonadota</taxon>
        <taxon>Alphaproteobacteria</taxon>
        <taxon>Rhodospirillales</taxon>
        <taxon>Rhodospirillaceae</taxon>
        <taxon>Phaeospirillum</taxon>
    </lineage>
</organism>
<feature type="signal peptide" evidence="3">
    <location>
        <begin position="1"/>
        <end position="23"/>
    </location>
</feature>
<protein>
    <recommendedName>
        <fullName evidence="6">Magnetosome membrane associated protein MmeA</fullName>
    </recommendedName>
</protein>
<keyword evidence="1" id="KW-0175">Coiled coil</keyword>
<feature type="compositionally biased region" description="Polar residues" evidence="2">
    <location>
        <begin position="350"/>
        <end position="363"/>
    </location>
</feature>
<evidence type="ECO:0000256" key="3">
    <source>
        <dbReference type="SAM" id="SignalP"/>
    </source>
</evidence>
<gene>
    <name evidence="4" type="ORF">ACFSNB_12340</name>
</gene>
<keyword evidence="5" id="KW-1185">Reference proteome</keyword>